<dbReference type="GO" id="GO:0006006">
    <property type="term" value="P:glucose metabolic process"/>
    <property type="evidence" value="ECO:0007669"/>
    <property type="project" value="UniProtKB-KW"/>
</dbReference>
<protein>
    <submittedName>
        <fullName evidence="9">Glycosyltransferase</fullName>
        <ecNumber evidence="9">2.4.-.-</ecNumber>
    </submittedName>
</protein>
<evidence type="ECO:0000256" key="2">
    <source>
        <dbReference type="ARBA" id="ARBA00011738"/>
    </source>
</evidence>
<evidence type="ECO:0000256" key="3">
    <source>
        <dbReference type="ARBA" id="ARBA00022526"/>
    </source>
</evidence>
<dbReference type="AlphaFoldDB" id="A0ABD8A922"/>
<evidence type="ECO:0000259" key="7">
    <source>
        <dbReference type="Pfam" id="PF00534"/>
    </source>
</evidence>
<sequence length="453" mass="50669">MIVTDLPGCPSLKEYQRIVGAEQFSAIEDLVDRLSGVRLQEINSTRYGGGVAEILMSYVPFLNALGLETVWSVMEAEPAFFDVTKTLHNFLQGRDGFAPSMIETYWEAQRQNEALIEDDSDVVTVHDPQPLGLVEFLTARELERKRLLWRCHVHLETVPTATAGSIGNIMRRLVEKYHASIFSSFQYLPLWNVPSFIIPPFIDPLSEKNRDLPEAEIDATLAKYGIDPAKPIVTQVSRYDVFKDPVGVIQAFKRIRRKTPCQLVLVGGRACDDPECYLVLREVRETAEDDPDIHILDLPPDSHREINALQRASDVIIQKSIKEGFGLTVTEALWKGKPVVAGNVGGIPLQIRDGWNGYLVSTVQETADRILYLLRHQELAGEMGARGREFVREYYLLPRGVQDHLAVIDQVKNGRITARDSVICYHPQVVTTRMATCSPAGTDGSSRSSADPS</sequence>
<name>A0ABD8A922_9EURY</name>
<keyword evidence="5 9" id="KW-0808">Transferase</keyword>
<gene>
    <name evidence="9" type="ORF">R6Y95_01480</name>
</gene>
<keyword evidence="6" id="KW-0119">Carbohydrate metabolism</keyword>
<evidence type="ECO:0000256" key="4">
    <source>
        <dbReference type="ARBA" id="ARBA00022676"/>
    </source>
</evidence>
<dbReference type="PANTHER" id="PTHR47779:SF1">
    <property type="entry name" value="SYNTHASE (CCG-9), PUTATIVE (AFU_ORTHOLOGUE AFUA_3G12100)-RELATED"/>
    <property type="match status" value="1"/>
</dbReference>
<keyword evidence="4 9" id="KW-0328">Glycosyltransferase</keyword>
<dbReference type="InterPro" id="IPR001296">
    <property type="entry name" value="Glyco_trans_1"/>
</dbReference>
<keyword evidence="10" id="KW-1185">Reference proteome</keyword>
<dbReference type="EMBL" id="CP137641">
    <property type="protein sequence ID" value="WOX56022.1"/>
    <property type="molecule type" value="Genomic_DNA"/>
</dbReference>
<dbReference type="Pfam" id="PF00534">
    <property type="entry name" value="Glycos_transf_1"/>
    <property type="match status" value="1"/>
</dbReference>
<accession>A0ABD8A922</accession>
<dbReference type="EC" id="2.4.-.-" evidence="9"/>
<reference evidence="9 10" key="1">
    <citation type="submission" date="2023-10" db="EMBL/GenBank/DDBJ databases">
        <title>The complete genome sequence of Methanoculleus palmolei DSM 4273.</title>
        <authorList>
            <person name="Lai S.-J."/>
            <person name="You Y.-T."/>
            <person name="Chen S.-C."/>
        </authorList>
    </citation>
    <scope>NUCLEOTIDE SEQUENCE [LARGE SCALE GENOMIC DNA]</scope>
    <source>
        <strain evidence="9 10">DSM 4273</strain>
    </source>
</reference>
<comment type="subunit">
    <text evidence="2">Homodimer.</text>
</comment>
<comment type="similarity">
    <text evidence="1">Belongs to the glycosyltransferase group 1 family. Glycosyltransferase 4 subfamily.</text>
</comment>
<evidence type="ECO:0000313" key="9">
    <source>
        <dbReference type="EMBL" id="WOX56022.1"/>
    </source>
</evidence>
<dbReference type="SUPFAM" id="SSF53756">
    <property type="entry name" value="UDP-Glycosyltransferase/glycogen phosphorylase"/>
    <property type="match status" value="1"/>
</dbReference>
<evidence type="ECO:0000313" key="10">
    <source>
        <dbReference type="Proteomes" id="UP001626603"/>
    </source>
</evidence>
<dbReference type="InterPro" id="IPR052078">
    <property type="entry name" value="Trehalose_Metab_GTase"/>
</dbReference>
<dbReference type="GO" id="GO:0016757">
    <property type="term" value="F:glycosyltransferase activity"/>
    <property type="evidence" value="ECO:0007669"/>
    <property type="project" value="UniProtKB-KW"/>
</dbReference>
<evidence type="ECO:0000256" key="1">
    <source>
        <dbReference type="ARBA" id="ARBA00009481"/>
    </source>
</evidence>
<feature type="domain" description="Trehalose synthase N-terminal" evidence="8">
    <location>
        <begin position="42"/>
        <end position="188"/>
    </location>
</feature>
<evidence type="ECO:0000259" key="8">
    <source>
        <dbReference type="Pfam" id="PF21269"/>
    </source>
</evidence>
<dbReference type="Gene3D" id="3.40.50.2000">
    <property type="entry name" value="Glycogen Phosphorylase B"/>
    <property type="match status" value="2"/>
</dbReference>
<organism evidence="9 10">
    <name type="scientific">Methanoculleus palmolei</name>
    <dbReference type="NCBI Taxonomy" id="72612"/>
    <lineage>
        <taxon>Archaea</taxon>
        <taxon>Methanobacteriati</taxon>
        <taxon>Methanobacteriota</taxon>
        <taxon>Stenosarchaea group</taxon>
        <taxon>Methanomicrobia</taxon>
        <taxon>Methanomicrobiales</taxon>
        <taxon>Methanomicrobiaceae</taxon>
        <taxon>Methanoculleus</taxon>
    </lineage>
</organism>
<dbReference type="Pfam" id="PF21269">
    <property type="entry name" value="TreT_GT1"/>
    <property type="match status" value="1"/>
</dbReference>
<feature type="domain" description="Glycosyl transferase family 1" evidence="7">
    <location>
        <begin position="221"/>
        <end position="389"/>
    </location>
</feature>
<keyword evidence="3" id="KW-0313">Glucose metabolism</keyword>
<dbReference type="Proteomes" id="UP001626603">
    <property type="component" value="Chromosome"/>
</dbReference>
<evidence type="ECO:0000256" key="5">
    <source>
        <dbReference type="ARBA" id="ARBA00022679"/>
    </source>
</evidence>
<dbReference type="InterPro" id="IPR049438">
    <property type="entry name" value="TreT_GT1"/>
</dbReference>
<evidence type="ECO:0000256" key="6">
    <source>
        <dbReference type="ARBA" id="ARBA00023277"/>
    </source>
</evidence>
<dbReference type="PANTHER" id="PTHR47779">
    <property type="entry name" value="SYNTHASE (CCG-9), PUTATIVE (AFU_ORTHOLOGUE AFUA_3G12100)-RELATED"/>
    <property type="match status" value="1"/>
</dbReference>
<proteinExistence type="inferred from homology"/>